<dbReference type="PANTHER" id="PTHR37822:SF2">
    <property type="entry name" value="SPORE PHOTOPRODUCT LYASE"/>
    <property type="match status" value="1"/>
</dbReference>
<dbReference type="InterPro" id="IPR007197">
    <property type="entry name" value="rSAM"/>
</dbReference>
<dbReference type="STRING" id="1561.NPD11_2657"/>
<dbReference type="OrthoDB" id="9787095at2"/>
<dbReference type="PANTHER" id="PTHR37822">
    <property type="entry name" value="SPORE PHOTOPRODUCT LYASE-RELATED"/>
    <property type="match status" value="1"/>
</dbReference>
<dbReference type="InterPro" id="IPR023897">
    <property type="entry name" value="SPL_firmicutes"/>
</dbReference>
<dbReference type="EC" id="4.1.99.14" evidence="1"/>
<dbReference type="NCBIfam" id="TIGR04070">
    <property type="entry name" value="photo_TT_lyase"/>
    <property type="match status" value="1"/>
</dbReference>
<dbReference type="InterPro" id="IPR049539">
    <property type="entry name" value="SPL"/>
</dbReference>
<dbReference type="CDD" id="cd01335">
    <property type="entry name" value="Radical_SAM"/>
    <property type="match status" value="1"/>
</dbReference>
<dbReference type="Gene3D" id="3.40.50.12110">
    <property type="match status" value="1"/>
</dbReference>
<keyword evidence="2" id="KW-1185">Reference proteome</keyword>
<proteinExistence type="predicted"/>
<keyword evidence="1" id="KW-0456">Lyase</keyword>
<organism evidence="1 2">
    <name type="scientific">Clostridium baratii str. Sullivan</name>
    <dbReference type="NCBI Taxonomy" id="1415775"/>
    <lineage>
        <taxon>Bacteria</taxon>
        <taxon>Bacillati</taxon>
        <taxon>Bacillota</taxon>
        <taxon>Clostridia</taxon>
        <taxon>Eubacteriales</taxon>
        <taxon>Clostridiaceae</taxon>
        <taxon>Clostridium</taxon>
    </lineage>
</organism>
<gene>
    <name evidence="1" type="primary">splB</name>
    <name evidence="1" type="ORF">U729_346</name>
</gene>
<dbReference type="HOGENOM" id="CLU_057301_0_0_9"/>
<evidence type="ECO:0000313" key="1">
    <source>
        <dbReference type="EMBL" id="AIY84327.1"/>
    </source>
</evidence>
<dbReference type="KEGG" id="cbv:U729_346"/>
<dbReference type="InterPro" id="IPR034559">
    <property type="entry name" value="SPL_Clostridia"/>
</dbReference>
<name>A0A0A7FXL1_9CLOT</name>
<evidence type="ECO:0000313" key="2">
    <source>
        <dbReference type="Proteomes" id="UP000030635"/>
    </source>
</evidence>
<reference evidence="1 2" key="1">
    <citation type="journal article" date="2015" name="Infect. Genet. Evol.">
        <title>Genomic sequences of six botulinum neurotoxin-producing strains representing three clostridial species illustrate the mobility and diversity of botulinum neurotoxin genes.</title>
        <authorList>
            <person name="Smith T.J."/>
            <person name="Hill K.K."/>
            <person name="Xie G."/>
            <person name="Foley B.T."/>
            <person name="Williamson C.H."/>
            <person name="Foster J.T."/>
            <person name="Johnson S.L."/>
            <person name="Chertkov O."/>
            <person name="Teshima H."/>
            <person name="Gibbons H.S."/>
            <person name="Johnsky L.A."/>
            <person name="Karavis M.A."/>
            <person name="Smith L.A."/>
        </authorList>
    </citation>
    <scope>NUCLEOTIDE SEQUENCE [LARGE SCALE GENOMIC DNA]</scope>
    <source>
        <strain evidence="1">Sullivan</strain>
    </source>
</reference>
<dbReference type="SFLD" id="SFLDF00412">
    <property type="entry name" value="spore_photoproduct_lyase_2"/>
    <property type="match status" value="1"/>
</dbReference>
<dbReference type="Gene3D" id="3.80.30.30">
    <property type="match status" value="1"/>
</dbReference>
<dbReference type="Proteomes" id="UP000030635">
    <property type="component" value="Chromosome"/>
</dbReference>
<dbReference type="GO" id="GO:1904047">
    <property type="term" value="F:S-adenosyl-L-methionine binding"/>
    <property type="evidence" value="ECO:0007669"/>
    <property type="project" value="InterPro"/>
</dbReference>
<dbReference type="AlphaFoldDB" id="A0A0A7FXL1"/>
<dbReference type="SFLD" id="SFLDS00029">
    <property type="entry name" value="Radical_SAM"/>
    <property type="match status" value="1"/>
</dbReference>
<dbReference type="GO" id="GO:0003913">
    <property type="term" value="F:DNA photolyase activity"/>
    <property type="evidence" value="ECO:0007669"/>
    <property type="project" value="InterPro"/>
</dbReference>
<dbReference type="SUPFAM" id="SSF102114">
    <property type="entry name" value="Radical SAM enzymes"/>
    <property type="match status" value="1"/>
</dbReference>
<dbReference type="RefSeq" id="WP_039311197.1">
    <property type="nucleotide sequence ID" value="NZ_CP006905.1"/>
</dbReference>
<dbReference type="eggNOG" id="COG1533">
    <property type="taxonomic scope" value="Bacteria"/>
</dbReference>
<dbReference type="Pfam" id="PF20903">
    <property type="entry name" value="SPL"/>
    <property type="match status" value="1"/>
</dbReference>
<accession>A0A0A7FXL1</accession>
<sequence>MFKPYKVVFDEKALDYNLGKELYDTFKKSDSEVLLNKGGRVIGKKDESEIEKFVSSKRTLVVGVRKITEFQTCKPSANYQLPLVSGCNGMCEYCYLNTQLGKRPYTKIYVNIDEILKKAFKYVEERAPKKTIFEGAATSDPIPTERYTGALRKCIEKFGENELSYFRFVTKFSDVDTLIGAKHNGHTTIRFSINTKKVIDEFERGTESFQKRIEASKKLYDDGYNIGFIIAPVFLYEGWREDYLELIKTVGDIFSDRENKPIEIEVISHRYTERAKNQILSVYPNSKLPMNKDGRSLKYGQFGYTKYVYNKENINDIKEFFEENLRKYIKNCTIKYII</sequence>
<dbReference type="InterPro" id="IPR058240">
    <property type="entry name" value="rSAM_sf"/>
</dbReference>
<dbReference type="GO" id="GO:0051539">
    <property type="term" value="F:4 iron, 4 sulfur cluster binding"/>
    <property type="evidence" value="ECO:0007669"/>
    <property type="project" value="TreeGrafter"/>
</dbReference>
<dbReference type="EMBL" id="CP006905">
    <property type="protein sequence ID" value="AIY84327.1"/>
    <property type="molecule type" value="Genomic_DNA"/>
</dbReference>
<protein>
    <submittedName>
        <fullName evidence="1">Spore photoproduct lyase</fullName>
        <ecNumber evidence="1">4.1.99.14</ecNumber>
    </submittedName>
</protein>
<dbReference type="SFLD" id="SFLDG01079">
    <property type="entry name" value="spore_photoproduct_lyase_like"/>
    <property type="match status" value="1"/>
</dbReference>
<dbReference type="GO" id="GO:0042601">
    <property type="term" value="C:endospore-forming forespore"/>
    <property type="evidence" value="ECO:0007669"/>
    <property type="project" value="TreeGrafter"/>
</dbReference>